<keyword evidence="1" id="KW-0812">Transmembrane</keyword>
<evidence type="ECO:0000313" key="3">
    <source>
        <dbReference type="Proteomes" id="UP000430404"/>
    </source>
</evidence>
<keyword evidence="1" id="KW-1133">Transmembrane helix</keyword>
<accession>A0A653KAU3</accession>
<name>A0A653KAU3_9GAMM</name>
<feature type="transmembrane region" description="Helical" evidence="1">
    <location>
        <begin position="6"/>
        <end position="27"/>
    </location>
</feature>
<dbReference type="AlphaFoldDB" id="A0A653KAU3"/>
<dbReference type="Proteomes" id="UP000430404">
    <property type="component" value="Unassembled WGS sequence"/>
</dbReference>
<reference evidence="2 3" key="1">
    <citation type="submission" date="2019-10" db="EMBL/GenBank/DDBJ databases">
        <authorList>
            <person name="Karimi E."/>
        </authorList>
    </citation>
    <scope>NUCLEOTIDE SEQUENCE [LARGE SCALE GENOMIC DNA]</scope>
    <source>
        <strain evidence="2">Acinetobacter sp. 8BE</strain>
    </source>
</reference>
<dbReference type="EMBL" id="CABWKZ010000045">
    <property type="protein sequence ID" value="VXA57891.1"/>
    <property type="molecule type" value="Genomic_DNA"/>
</dbReference>
<proteinExistence type="predicted"/>
<organism evidence="2 3">
    <name type="scientific">Acinetobacter proteolyticus</name>
    <dbReference type="NCBI Taxonomy" id="1776741"/>
    <lineage>
        <taxon>Bacteria</taxon>
        <taxon>Pseudomonadati</taxon>
        <taxon>Pseudomonadota</taxon>
        <taxon>Gammaproteobacteria</taxon>
        <taxon>Moraxellales</taxon>
        <taxon>Moraxellaceae</taxon>
        <taxon>Acinetobacter</taxon>
    </lineage>
</organism>
<sequence>MLQNQTNSSIAVFVFIMHCFLLIKVNIGMNLSQENTKKCDENMKFWLYVTVLCHIIVII</sequence>
<evidence type="ECO:0000256" key="1">
    <source>
        <dbReference type="SAM" id="Phobius"/>
    </source>
</evidence>
<protein>
    <submittedName>
        <fullName evidence="2">Uncharacterized protein</fullName>
    </submittedName>
</protein>
<keyword evidence="1" id="KW-0472">Membrane</keyword>
<gene>
    <name evidence="2" type="ORF">ACI8B_50376</name>
</gene>
<evidence type="ECO:0000313" key="2">
    <source>
        <dbReference type="EMBL" id="VXA57891.1"/>
    </source>
</evidence>